<keyword evidence="3" id="KW-1185">Reference proteome</keyword>
<feature type="region of interest" description="Disordered" evidence="1">
    <location>
        <begin position="1"/>
        <end position="24"/>
    </location>
</feature>
<evidence type="ECO:0000256" key="1">
    <source>
        <dbReference type="SAM" id="MobiDB-lite"/>
    </source>
</evidence>
<feature type="compositionally biased region" description="Polar residues" evidence="1">
    <location>
        <begin position="533"/>
        <end position="554"/>
    </location>
</feature>
<feature type="compositionally biased region" description="Polar residues" evidence="1">
    <location>
        <begin position="119"/>
        <end position="132"/>
    </location>
</feature>
<reference evidence="2" key="1">
    <citation type="journal article" date="2020" name="Stud. Mycol.">
        <title>101 Dothideomycetes genomes: a test case for predicting lifestyles and emergence of pathogens.</title>
        <authorList>
            <person name="Haridas S."/>
            <person name="Albert R."/>
            <person name="Binder M."/>
            <person name="Bloem J."/>
            <person name="Labutti K."/>
            <person name="Salamov A."/>
            <person name="Andreopoulos B."/>
            <person name="Baker S."/>
            <person name="Barry K."/>
            <person name="Bills G."/>
            <person name="Bluhm B."/>
            <person name="Cannon C."/>
            <person name="Castanera R."/>
            <person name="Culley D."/>
            <person name="Daum C."/>
            <person name="Ezra D."/>
            <person name="Gonzalez J."/>
            <person name="Henrissat B."/>
            <person name="Kuo A."/>
            <person name="Liang C."/>
            <person name="Lipzen A."/>
            <person name="Lutzoni F."/>
            <person name="Magnuson J."/>
            <person name="Mondo S."/>
            <person name="Nolan M."/>
            <person name="Ohm R."/>
            <person name="Pangilinan J."/>
            <person name="Park H.-J."/>
            <person name="Ramirez L."/>
            <person name="Alfaro M."/>
            <person name="Sun H."/>
            <person name="Tritt A."/>
            <person name="Yoshinaga Y."/>
            <person name="Zwiers L.-H."/>
            <person name="Turgeon B."/>
            <person name="Goodwin S."/>
            <person name="Spatafora J."/>
            <person name="Crous P."/>
            <person name="Grigoriev I."/>
        </authorList>
    </citation>
    <scope>NUCLEOTIDE SEQUENCE</scope>
    <source>
        <strain evidence="2">CBS 101060</strain>
    </source>
</reference>
<sequence>MDPRKTEDTYPTSTPQDSERNNPFITFRHFIDDQANALYKSFAPHDRSSLNRKHNERDPSDRFTENNRSNPGTGEEAYWPLRGSDLKEASEEQQGHQDGWRWRQSRKDHPWGSEWHWQGSYNDSQEPGDNNEVNEAVGRAELQREQLWRQAEGLWGELSRSADKMLKDFETWNLPQAPRPAREAVVDIDEKSKPSKSLWSDLVDHVDLRPADTRIPTDDARRVPLSEFLPWHLCSQFDSFLDEAFPFGESRAHHPAPSMFRYLQLNSYSPLKLEKEFRLGNGDDNWRRAFEDLQRAESGLTLVGPSNSTNPVRKCPSDWISGLILGKSFTALDPQEFSEDQAGKIPESGWTAIRQLQNTITGEDEEQLDELVKRDMNWLGLKLDEETDRWYDSENDPNSDKKSPRDNKEPHLMEDCACYIRGYAWGWLNAREQSGALESEEPSTELDLYERISPPIEESRNSTKDSPSARALDPETVRSSKILSTLTTTERSTLPDGTVTTKVVLKKRFDDGREETSSSVHTSNVSEDRDGTDSFNDFQNPATESAETQATTNGSDKKKNRGWFWSN</sequence>
<feature type="region of interest" description="Disordered" evidence="1">
    <location>
        <begin position="509"/>
        <end position="567"/>
    </location>
</feature>
<feature type="region of interest" description="Disordered" evidence="1">
    <location>
        <begin position="390"/>
        <end position="410"/>
    </location>
</feature>
<feature type="region of interest" description="Disordered" evidence="1">
    <location>
        <begin position="454"/>
        <end position="476"/>
    </location>
</feature>
<protein>
    <submittedName>
        <fullName evidence="2">Uncharacterized protein</fullName>
    </submittedName>
</protein>
<evidence type="ECO:0000313" key="2">
    <source>
        <dbReference type="EMBL" id="KAF2841162.1"/>
    </source>
</evidence>
<comment type="caution">
    <text evidence="2">The sequence shown here is derived from an EMBL/GenBank/DDBJ whole genome shotgun (WGS) entry which is preliminary data.</text>
</comment>
<evidence type="ECO:0000313" key="3">
    <source>
        <dbReference type="Proteomes" id="UP000799429"/>
    </source>
</evidence>
<feature type="compositionally biased region" description="Basic and acidic residues" evidence="1">
    <location>
        <begin position="43"/>
        <end position="65"/>
    </location>
</feature>
<feature type="region of interest" description="Disordered" evidence="1">
    <location>
        <begin position="113"/>
        <end position="132"/>
    </location>
</feature>
<proteinExistence type="predicted"/>
<dbReference type="AlphaFoldDB" id="A0A9P4SG52"/>
<feature type="compositionally biased region" description="Polar residues" evidence="1">
    <location>
        <begin position="9"/>
        <end position="24"/>
    </location>
</feature>
<dbReference type="EMBL" id="MU006091">
    <property type="protein sequence ID" value="KAF2841162.1"/>
    <property type="molecule type" value="Genomic_DNA"/>
</dbReference>
<gene>
    <name evidence="2" type="ORF">M501DRAFT_1000323</name>
</gene>
<feature type="region of interest" description="Disordered" evidence="1">
    <location>
        <begin position="42"/>
        <end position="80"/>
    </location>
</feature>
<dbReference type="Proteomes" id="UP000799429">
    <property type="component" value="Unassembled WGS sequence"/>
</dbReference>
<dbReference type="OrthoDB" id="4586300at2759"/>
<name>A0A9P4SG52_9PEZI</name>
<organism evidence="2 3">
    <name type="scientific">Patellaria atrata CBS 101060</name>
    <dbReference type="NCBI Taxonomy" id="1346257"/>
    <lineage>
        <taxon>Eukaryota</taxon>
        <taxon>Fungi</taxon>
        <taxon>Dikarya</taxon>
        <taxon>Ascomycota</taxon>
        <taxon>Pezizomycotina</taxon>
        <taxon>Dothideomycetes</taxon>
        <taxon>Dothideomycetes incertae sedis</taxon>
        <taxon>Patellariales</taxon>
        <taxon>Patellariaceae</taxon>
        <taxon>Patellaria</taxon>
    </lineage>
</organism>
<accession>A0A9P4SG52</accession>